<dbReference type="Proteomes" id="UP000003511">
    <property type="component" value="Unassembled WGS sequence"/>
</dbReference>
<proteinExistence type="predicted"/>
<gene>
    <name evidence="1" type="ORF">BKIR_c75_5110</name>
</gene>
<dbReference type="PANTHER" id="PTHR21197:SF0">
    <property type="entry name" value="UDP-GALACTOPYRANOSE MUTASE"/>
    <property type="match status" value="1"/>
</dbReference>
<dbReference type="GO" id="GO:0005829">
    <property type="term" value="C:cytosol"/>
    <property type="evidence" value="ECO:0007669"/>
    <property type="project" value="TreeGrafter"/>
</dbReference>
<dbReference type="SUPFAM" id="SSF51971">
    <property type="entry name" value="Nucleotide-binding domain"/>
    <property type="match status" value="1"/>
</dbReference>
<reference evidence="1 2" key="1">
    <citation type="submission" date="2011-09" db="EMBL/GenBank/DDBJ databases">
        <authorList>
            <person name="Carlier A."/>
        </authorList>
    </citation>
    <scope>NUCLEOTIDE SEQUENCE [LARGE SCALE GENOMIC DNA]</scope>
    <source>
        <strain evidence="1 2">UZHbot1</strain>
    </source>
</reference>
<dbReference type="AlphaFoldDB" id="U3UB24"/>
<dbReference type="HOGENOM" id="CLU_1308233_0_0_4"/>
<dbReference type="GO" id="GO:0008767">
    <property type="term" value="F:UDP-galactopyranose mutase activity"/>
    <property type="evidence" value="ECO:0007669"/>
    <property type="project" value="TreeGrafter"/>
</dbReference>
<comment type="caution">
    <text evidence="1">The sequence shown here is derived from an EMBL/GenBank/DDBJ whole genome shotgun (WGS) entry which is preliminary data.</text>
</comment>
<dbReference type="Gene3D" id="3.50.50.60">
    <property type="entry name" value="FAD/NAD(P)-binding domain"/>
    <property type="match status" value="1"/>
</dbReference>
<protein>
    <submittedName>
        <fullName evidence="1">WGS project CAFE00000000 data, contig bkir_c75</fullName>
    </submittedName>
</protein>
<dbReference type="BioCyc" id="CBUR1055526:G10QW-1831-MONOMER"/>
<dbReference type="GO" id="GO:0050660">
    <property type="term" value="F:flavin adenine dinucleotide binding"/>
    <property type="evidence" value="ECO:0007669"/>
    <property type="project" value="TreeGrafter"/>
</dbReference>
<dbReference type="PANTHER" id="PTHR21197">
    <property type="entry name" value="UDP-GALACTOPYRANOSE MUTASE"/>
    <property type="match status" value="1"/>
</dbReference>
<sequence>MGKKCRRKASLTMNPPLFATESMNTTACSALPYTHDPSVKVGRIQNFVSWSPDMVPDAAKGGCLGLEYFCFDGDSLWESSNEARAELAISELEKLGLATRDQIRGSRVVRQPKAYPVYDDQYRNIVDIIRAELAESYPNLHFVGRNGMHKYNNQDHAMMTAMLTVDNIIADRAIRDVWSVNEDAEYHESADEVPSVASGLRCVPARAALQ</sequence>
<keyword evidence="2" id="KW-1185">Reference proteome</keyword>
<reference evidence="1 2" key="2">
    <citation type="submission" date="2011-10" db="EMBL/GenBank/DDBJ databases">
        <title>Draft genome sequence of Candidatus Burkholderia kirkii.</title>
        <authorList>
            <person name="Carlier A.L."/>
            <person name="Eberl L."/>
        </authorList>
    </citation>
    <scope>NUCLEOTIDE SEQUENCE [LARGE SCALE GENOMIC DNA]</scope>
    <source>
        <strain evidence="1 2">UZHbot1</strain>
    </source>
</reference>
<dbReference type="InterPro" id="IPR036188">
    <property type="entry name" value="FAD/NAD-bd_sf"/>
</dbReference>
<dbReference type="EMBL" id="CAFE01000256">
    <property type="protein sequence ID" value="CCD40628.1"/>
    <property type="molecule type" value="Genomic_DNA"/>
</dbReference>
<evidence type="ECO:0000313" key="2">
    <source>
        <dbReference type="Proteomes" id="UP000003511"/>
    </source>
</evidence>
<name>U3UB24_9BURK</name>
<accession>U3UB24</accession>
<evidence type="ECO:0000313" key="1">
    <source>
        <dbReference type="EMBL" id="CCD40628.1"/>
    </source>
</evidence>
<organism evidence="1 2">
    <name type="scientific">Candidatus Paraburkholderia kirkii UZHbot1</name>
    <dbReference type="NCBI Taxonomy" id="1055526"/>
    <lineage>
        <taxon>Bacteria</taxon>
        <taxon>Pseudomonadati</taxon>
        <taxon>Pseudomonadota</taxon>
        <taxon>Betaproteobacteria</taxon>
        <taxon>Burkholderiales</taxon>
        <taxon>Burkholderiaceae</taxon>
        <taxon>Paraburkholderia</taxon>
    </lineage>
</organism>
<dbReference type="STRING" id="1055526.BKIR_c75_5110"/>